<protein>
    <recommendedName>
        <fullName evidence="4">YhhN-like protein</fullName>
    </recommendedName>
</protein>
<gene>
    <name evidence="2" type="ORF">SAMN06295967_10364</name>
</gene>
<feature type="transmembrane region" description="Helical" evidence="1">
    <location>
        <begin position="63"/>
        <end position="83"/>
    </location>
</feature>
<keyword evidence="1" id="KW-0812">Transmembrane</keyword>
<sequence>MNLLDWYNGIILVGFILSIPHFFLSKTFKSQHLVTFIILLTACLLELYGTYTYLRKINNNLAYNIFFVYVETLLILSLFYIIFKEKKIKLLLKIASISFLIYGSIICLFFQSMETFHTSSFSLGSLIIIICSIYFFLSIILKDNYLGENLVINPIFWIITSIFLFYTTTFLYFSFFDLLFDLDMSLITILGDFKRILAVVMYLIMGLAFYVPYLYRSEQKI</sequence>
<evidence type="ECO:0000313" key="3">
    <source>
        <dbReference type="Proteomes" id="UP000198480"/>
    </source>
</evidence>
<proteinExistence type="predicted"/>
<name>A0A239BKJ7_9BACT</name>
<keyword evidence="1" id="KW-1133">Transmembrane helix</keyword>
<dbReference type="OrthoDB" id="836617at2"/>
<evidence type="ECO:0000256" key="1">
    <source>
        <dbReference type="SAM" id="Phobius"/>
    </source>
</evidence>
<feature type="transmembrane region" description="Helical" evidence="1">
    <location>
        <begin position="33"/>
        <end position="51"/>
    </location>
</feature>
<feature type="transmembrane region" description="Helical" evidence="1">
    <location>
        <begin position="90"/>
        <end position="111"/>
    </location>
</feature>
<dbReference type="Proteomes" id="UP000198480">
    <property type="component" value="Unassembled WGS sequence"/>
</dbReference>
<keyword evidence="1" id="KW-0472">Membrane</keyword>
<evidence type="ECO:0000313" key="2">
    <source>
        <dbReference type="EMBL" id="SNS08396.1"/>
    </source>
</evidence>
<accession>A0A239BKJ7</accession>
<keyword evidence="3" id="KW-1185">Reference proteome</keyword>
<organism evidence="2 3">
    <name type="scientific">Belliella buryatensis</name>
    <dbReference type="NCBI Taxonomy" id="1500549"/>
    <lineage>
        <taxon>Bacteria</taxon>
        <taxon>Pseudomonadati</taxon>
        <taxon>Bacteroidota</taxon>
        <taxon>Cytophagia</taxon>
        <taxon>Cytophagales</taxon>
        <taxon>Cyclobacteriaceae</taxon>
        <taxon>Belliella</taxon>
    </lineage>
</organism>
<feature type="transmembrane region" description="Helical" evidence="1">
    <location>
        <begin position="154"/>
        <end position="176"/>
    </location>
</feature>
<dbReference type="EMBL" id="FZOK01000003">
    <property type="protein sequence ID" value="SNS08396.1"/>
    <property type="molecule type" value="Genomic_DNA"/>
</dbReference>
<dbReference type="AlphaFoldDB" id="A0A239BKJ7"/>
<feature type="transmembrane region" description="Helical" evidence="1">
    <location>
        <begin position="196"/>
        <end position="215"/>
    </location>
</feature>
<feature type="transmembrane region" description="Helical" evidence="1">
    <location>
        <begin position="123"/>
        <end position="142"/>
    </location>
</feature>
<evidence type="ECO:0008006" key="4">
    <source>
        <dbReference type="Google" id="ProtNLM"/>
    </source>
</evidence>
<reference evidence="3" key="1">
    <citation type="submission" date="2017-06" db="EMBL/GenBank/DDBJ databases">
        <authorList>
            <person name="Varghese N."/>
            <person name="Submissions S."/>
        </authorList>
    </citation>
    <scope>NUCLEOTIDE SEQUENCE [LARGE SCALE GENOMIC DNA]</scope>
    <source>
        <strain evidence="3">5C</strain>
    </source>
</reference>
<feature type="transmembrane region" description="Helical" evidence="1">
    <location>
        <begin position="6"/>
        <end position="24"/>
    </location>
</feature>